<dbReference type="EMBL" id="LAZR01033446">
    <property type="protein sequence ID" value="KKL48050.1"/>
    <property type="molecule type" value="Genomic_DNA"/>
</dbReference>
<accession>A0A0F9ESZ5</accession>
<dbReference type="GO" id="GO:0006259">
    <property type="term" value="P:DNA metabolic process"/>
    <property type="evidence" value="ECO:0007669"/>
    <property type="project" value="InterPro"/>
</dbReference>
<reference evidence="1" key="1">
    <citation type="journal article" date="2015" name="Nature">
        <title>Complex archaea that bridge the gap between prokaryotes and eukaryotes.</title>
        <authorList>
            <person name="Spang A."/>
            <person name="Saw J.H."/>
            <person name="Jorgensen S.L."/>
            <person name="Zaremba-Niedzwiedzka K."/>
            <person name="Martijn J."/>
            <person name="Lind A.E."/>
            <person name="van Eijk R."/>
            <person name="Schleper C."/>
            <person name="Guy L."/>
            <person name="Ettema T.J."/>
        </authorList>
    </citation>
    <scope>NUCLEOTIDE SEQUENCE</scope>
</reference>
<dbReference type="InterPro" id="IPR018330">
    <property type="entry name" value="RecT_fam"/>
</dbReference>
<dbReference type="AlphaFoldDB" id="A0A0F9ESZ5"/>
<protein>
    <recommendedName>
        <fullName evidence="2">Oligopeptide/dipeptide ABC transporter C-terminal domain-containing protein</fullName>
    </recommendedName>
</protein>
<dbReference type="InterPro" id="IPR027417">
    <property type="entry name" value="P-loop_NTPase"/>
</dbReference>
<name>A0A0F9ESZ5_9ZZZZ</name>
<comment type="caution">
    <text evidence="1">The sequence shown here is derived from an EMBL/GenBank/DDBJ whole genome shotgun (WGS) entry which is preliminary data.</text>
</comment>
<feature type="non-terminal residue" evidence="1">
    <location>
        <position position="1"/>
    </location>
</feature>
<dbReference type="GO" id="GO:0003677">
    <property type="term" value="F:DNA binding"/>
    <property type="evidence" value="ECO:0007669"/>
    <property type="project" value="InterPro"/>
</dbReference>
<organism evidence="1">
    <name type="scientific">marine sediment metagenome</name>
    <dbReference type="NCBI Taxonomy" id="412755"/>
    <lineage>
        <taxon>unclassified sequences</taxon>
        <taxon>metagenomes</taxon>
        <taxon>ecological metagenomes</taxon>
    </lineage>
</organism>
<sequence length="215" mass="23526">TTKDGNGNPVLQVCTASSVANATMDMVVQGLNPGKKQCYPIAYGKELVCQRSYFGDEAILRRIYGADTEVLAQPVWEGDEVAIAIEQGRSMVTKHTTSLENFSSDVAKLRAAYAIVHFKGEDPRPSACEIMTIAQIQSSWAKSKTYKPKGDCPHNKHPDEFAKRTVIRRLCNSVIVMRRGQIVESGPTGAVFDNPSEAYTRQLIDAIPHLRAGAA</sequence>
<evidence type="ECO:0008006" key="2">
    <source>
        <dbReference type="Google" id="ProtNLM"/>
    </source>
</evidence>
<dbReference type="Pfam" id="PF03837">
    <property type="entry name" value="RecT"/>
    <property type="match status" value="1"/>
</dbReference>
<proteinExistence type="predicted"/>
<evidence type="ECO:0000313" key="1">
    <source>
        <dbReference type="EMBL" id="KKL48050.1"/>
    </source>
</evidence>
<dbReference type="Gene3D" id="3.40.50.300">
    <property type="entry name" value="P-loop containing nucleotide triphosphate hydrolases"/>
    <property type="match status" value="1"/>
</dbReference>
<gene>
    <name evidence="1" type="ORF">LCGC14_2329420</name>
</gene>